<evidence type="ECO:0000313" key="3">
    <source>
        <dbReference type="EMBL" id="KNE22554.1"/>
    </source>
</evidence>
<dbReference type="InterPro" id="IPR022123">
    <property type="entry name" value="DUF3658"/>
</dbReference>
<keyword evidence="4" id="KW-1185">Reference proteome</keyword>
<dbReference type="AlphaFoldDB" id="A0A0L0QVF7"/>
<dbReference type="Pfam" id="PF12395">
    <property type="entry name" value="DUF3658"/>
    <property type="match status" value="1"/>
</dbReference>
<evidence type="ECO:0000259" key="2">
    <source>
        <dbReference type="Pfam" id="PF12395"/>
    </source>
</evidence>
<gene>
    <name evidence="3" type="ORF">AFK71_01135</name>
</gene>
<dbReference type="PATRIC" id="fig|1473.5.peg.3116"/>
<evidence type="ECO:0000259" key="1">
    <source>
        <dbReference type="Pfam" id="PF08874"/>
    </source>
</evidence>
<feature type="domain" description="DUF3658" evidence="2">
    <location>
        <begin position="169"/>
        <end position="279"/>
    </location>
</feature>
<dbReference type="InterPro" id="IPR014973">
    <property type="entry name" value="DUF1835"/>
</dbReference>
<dbReference type="EMBL" id="LGTO01000002">
    <property type="protein sequence ID" value="KNE22554.1"/>
    <property type="molecule type" value="Genomic_DNA"/>
</dbReference>
<name>A0A0L0QVF7_VIRPA</name>
<evidence type="ECO:0008006" key="5">
    <source>
        <dbReference type="Google" id="ProtNLM"/>
    </source>
</evidence>
<sequence>MKRDNTYHAVHILFSDSTYGSLKQALKVSGLQDEEKIIAFSDLFSIGPMWRLHEQEGLSYRYEWLKNHINFDDEYIDEYEYNFNHTVSMIDAIPESTPIIVWTGENAHEQTVLRYVLFLLKEKTNDIFIINATKQFKNQFNVPSNECFPLHTGEIVPEKLMMIYEESRKEAPASQMQLEEFAKEWQALSTTKEYLRIWEDQVIKSVEENIYDDYIINKVKQIHNERKNNDFIYSARLVGEIIGDLDQYIGDAFFEYRVRQLIIKGIFEIKGVPKAMRYYSVRLH</sequence>
<proteinExistence type="predicted"/>
<evidence type="ECO:0000313" key="4">
    <source>
        <dbReference type="Proteomes" id="UP000036780"/>
    </source>
</evidence>
<accession>A0A0L0QVF7</accession>
<feature type="domain" description="DUF1835" evidence="1">
    <location>
        <begin position="10"/>
        <end position="131"/>
    </location>
</feature>
<organism evidence="3 4">
    <name type="scientific">Virgibacillus pantothenticus</name>
    <dbReference type="NCBI Taxonomy" id="1473"/>
    <lineage>
        <taxon>Bacteria</taxon>
        <taxon>Bacillati</taxon>
        <taxon>Bacillota</taxon>
        <taxon>Bacilli</taxon>
        <taxon>Bacillales</taxon>
        <taxon>Bacillaceae</taxon>
        <taxon>Virgibacillus</taxon>
    </lineage>
</organism>
<protein>
    <recommendedName>
        <fullName evidence="5">DUF1835 domain-containing protein</fullName>
    </recommendedName>
</protein>
<reference evidence="4" key="1">
    <citation type="submission" date="2015-07" db="EMBL/GenBank/DDBJ databases">
        <title>Fjat-10053 dsm26.</title>
        <authorList>
            <person name="Liu B."/>
            <person name="Wang J."/>
            <person name="Zhu Y."/>
            <person name="Liu G."/>
            <person name="Chen Q."/>
            <person name="Chen Z."/>
            <person name="Lan J."/>
            <person name="Che J."/>
            <person name="Ge C."/>
            <person name="Shi H."/>
            <person name="Pan Z."/>
            <person name="Liu X."/>
        </authorList>
    </citation>
    <scope>NUCLEOTIDE SEQUENCE [LARGE SCALE GENOMIC DNA]</scope>
    <source>
        <strain evidence="4">DSM 26</strain>
    </source>
</reference>
<dbReference type="Pfam" id="PF08874">
    <property type="entry name" value="DUF1835"/>
    <property type="match status" value="1"/>
</dbReference>
<comment type="caution">
    <text evidence="3">The sequence shown here is derived from an EMBL/GenBank/DDBJ whole genome shotgun (WGS) entry which is preliminary data.</text>
</comment>
<dbReference type="Proteomes" id="UP000036780">
    <property type="component" value="Unassembled WGS sequence"/>
</dbReference>